<reference evidence="1" key="1">
    <citation type="submission" date="2021-04" db="EMBL/GenBank/DDBJ databases">
        <title>Sequencing of actinobacteria type strains.</title>
        <authorList>
            <person name="Nguyen G.-S."/>
            <person name="Wentzel A."/>
        </authorList>
    </citation>
    <scope>NUCLEOTIDE SEQUENCE</scope>
    <source>
        <strain evidence="1">DSM 42095</strain>
    </source>
</reference>
<dbReference type="Proteomes" id="UP000675554">
    <property type="component" value="Unassembled WGS sequence"/>
</dbReference>
<feature type="non-terminal residue" evidence="1">
    <location>
        <position position="86"/>
    </location>
</feature>
<proteinExistence type="predicted"/>
<keyword evidence="2" id="KW-1185">Reference proteome</keyword>
<protein>
    <submittedName>
        <fullName evidence="1">Uncharacterized protein</fullName>
    </submittedName>
</protein>
<organism evidence="1 2">
    <name type="scientific">Streptomyces daliensis</name>
    <dbReference type="NCBI Taxonomy" id="299421"/>
    <lineage>
        <taxon>Bacteria</taxon>
        <taxon>Bacillati</taxon>
        <taxon>Actinomycetota</taxon>
        <taxon>Actinomycetes</taxon>
        <taxon>Kitasatosporales</taxon>
        <taxon>Streptomycetaceae</taxon>
        <taxon>Streptomyces</taxon>
    </lineage>
</organism>
<gene>
    <name evidence="1" type="ORF">KDA82_35005</name>
</gene>
<accession>A0A8T4J4A2</accession>
<dbReference type="EMBL" id="JAGSMN010001207">
    <property type="protein sequence ID" value="MBR7678102.1"/>
    <property type="molecule type" value="Genomic_DNA"/>
</dbReference>
<evidence type="ECO:0000313" key="1">
    <source>
        <dbReference type="EMBL" id="MBR7678102.1"/>
    </source>
</evidence>
<evidence type="ECO:0000313" key="2">
    <source>
        <dbReference type="Proteomes" id="UP000675554"/>
    </source>
</evidence>
<sequence length="86" mass="9543">MTGPELTRGWRRTPLGHLVLDRLENTRATLVTEATKVDLRDLVQTGRQNERSSGRETNLAVYLTAGPNYDFVNLGTDVRVQGGPYG</sequence>
<dbReference type="AlphaFoldDB" id="A0A8T4J4A2"/>
<comment type="caution">
    <text evidence="1">The sequence shown here is derived from an EMBL/GenBank/DDBJ whole genome shotgun (WGS) entry which is preliminary data.</text>
</comment>
<name>A0A8T4J4A2_9ACTN</name>